<name>A0A2R5GD30_9STRA</name>
<dbReference type="InParanoid" id="A0A2R5GD30"/>
<feature type="domain" description="Aldehyde dehydrogenase" evidence="5">
    <location>
        <begin position="126"/>
        <end position="589"/>
    </location>
</feature>
<evidence type="ECO:0000313" key="7">
    <source>
        <dbReference type="Proteomes" id="UP000241890"/>
    </source>
</evidence>
<dbReference type="FunFam" id="3.40.309.10:FF:000012">
    <property type="entry name" value="Betaine aldehyde dehydrogenase"/>
    <property type="match status" value="1"/>
</dbReference>
<feature type="active site" evidence="3">
    <location>
        <position position="364"/>
    </location>
</feature>
<dbReference type="PROSITE" id="PS00687">
    <property type="entry name" value="ALDEHYDE_DEHYDR_GLU"/>
    <property type="match status" value="1"/>
</dbReference>
<dbReference type="InterPro" id="IPR016163">
    <property type="entry name" value="Ald_DH_C"/>
</dbReference>
<dbReference type="AlphaFoldDB" id="A0A2R5GD30"/>
<evidence type="ECO:0000256" key="1">
    <source>
        <dbReference type="ARBA" id="ARBA00009986"/>
    </source>
</evidence>
<evidence type="ECO:0000256" key="3">
    <source>
        <dbReference type="PROSITE-ProRule" id="PRU10007"/>
    </source>
</evidence>
<dbReference type="PANTHER" id="PTHR11699">
    <property type="entry name" value="ALDEHYDE DEHYDROGENASE-RELATED"/>
    <property type="match status" value="1"/>
</dbReference>
<dbReference type="Gene3D" id="3.40.605.10">
    <property type="entry name" value="Aldehyde Dehydrogenase, Chain A, domain 1"/>
    <property type="match status" value="1"/>
</dbReference>
<comment type="similarity">
    <text evidence="1 4">Belongs to the aldehyde dehydrogenase family.</text>
</comment>
<dbReference type="InterPro" id="IPR016162">
    <property type="entry name" value="Ald_DH_N"/>
</dbReference>
<evidence type="ECO:0000256" key="2">
    <source>
        <dbReference type="ARBA" id="ARBA00023002"/>
    </source>
</evidence>
<sequence>MVERLLRPAVMKESSHSMFHIHKSAKRNSGYTLTLGQVSRRPNPATTTGLRGELYSIEKGGQKDIEELRSSSAVAVVVVDLVVVVEIVDGLVIDDAVDAKVRELELDGAKLSTKVQRLAAIDGKFVDCASGEKLQSENPATGKLVAEIAACGASEIDHAVRAARTAFEDGRWSTLAPRERMKILQRLADLLEEHALEFAVLDAVEAGKPIADCLEGDVPETATCIRFHAESVDKVQDQISPTDPDHLAMIVREPVGVVGLITPWNFPLAMVGWKIAPALATGNSVVLKPAELTSLSAIRLAELALEAGVPPGVFNVVPGLGATAGAALAAHMDVDMIGFTGSTLVGRLVLEAAAKSNLKRVSLEMGGKSPQLVFDDVKDLDEAADHIMSAAFWNQAENCSCGSRLIVHEAVKDELLGKLKDRLVAWEVGDPLLLSTKIGSMISISHAEKVRGFIASAQEEGAQIFAQGAQRGPVNRFIPPIIFDNVDNRSSLAQEEVFGPVLAVIPFKTETEAVAIANDSKYGLAASVYTSNLSRAHRVARKLRAGNVSVNCFAEGNETTPFGGYKQSGFIGRDKSLEANLQYQESKTIWIDLASTVATGKAET</sequence>
<dbReference type="InterPro" id="IPR015590">
    <property type="entry name" value="Aldehyde_DH_dom"/>
</dbReference>
<dbReference type="SUPFAM" id="SSF53720">
    <property type="entry name" value="ALDH-like"/>
    <property type="match status" value="1"/>
</dbReference>
<keyword evidence="7" id="KW-1185">Reference proteome</keyword>
<dbReference type="CDD" id="cd07112">
    <property type="entry name" value="ALDH_GABALDH-PuuC"/>
    <property type="match status" value="1"/>
</dbReference>
<comment type="caution">
    <text evidence="6">The sequence shown here is derived from an EMBL/GenBank/DDBJ whole genome shotgun (WGS) entry which is preliminary data.</text>
</comment>
<dbReference type="Gene3D" id="3.40.309.10">
    <property type="entry name" value="Aldehyde Dehydrogenase, Chain A, domain 2"/>
    <property type="match status" value="1"/>
</dbReference>
<evidence type="ECO:0000313" key="6">
    <source>
        <dbReference type="EMBL" id="GBG25684.1"/>
    </source>
</evidence>
<keyword evidence="2 4" id="KW-0560">Oxidoreductase</keyword>
<evidence type="ECO:0000256" key="4">
    <source>
        <dbReference type="RuleBase" id="RU003345"/>
    </source>
</evidence>
<dbReference type="FunFam" id="3.40.605.10:FF:000001">
    <property type="entry name" value="Aldehyde dehydrogenase 1"/>
    <property type="match status" value="1"/>
</dbReference>
<accession>A0A2R5GD30</accession>
<dbReference type="InterPro" id="IPR016161">
    <property type="entry name" value="Ald_DH/histidinol_DH"/>
</dbReference>
<evidence type="ECO:0000259" key="5">
    <source>
        <dbReference type="Pfam" id="PF00171"/>
    </source>
</evidence>
<gene>
    <name evidence="6" type="ORF">FCC1311_019032</name>
</gene>
<organism evidence="6 7">
    <name type="scientific">Hondaea fermentalgiana</name>
    <dbReference type="NCBI Taxonomy" id="2315210"/>
    <lineage>
        <taxon>Eukaryota</taxon>
        <taxon>Sar</taxon>
        <taxon>Stramenopiles</taxon>
        <taxon>Bigyra</taxon>
        <taxon>Labyrinthulomycetes</taxon>
        <taxon>Thraustochytrida</taxon>
        <taxon>Thraustochytriidae</taxon>
        <taxon>Hondaea</taxon>
    </lineage>
</organism>
<dbReference type="Proteomes" id="UP000241890">
    <property type="component" value="Unassembled WGS sequence"/>
</dbReference>
<dbReference type="InterPro" id="IPR029510">
    <property type="entry name" value="Ald_DH_CS_GLU"/>
</dbReference>
<proteinExistence type="inferred from homology"/>
<dbReference type="Pfam" id="PF00171">
    <property type="entry name" value="Aldedh"/>
    <property type="match status" value="1"/>
</dbReference>
<reference evidence="6 7" key="1">
    <citation type="submission" date="2017-12" db="EMBL/GenBank/DDBJ databases">
        <title>Sequencing, de novo assembly and annotation of complete genome of a new Thraustochytrid species, strain FCC1311.</title>
        <authorList>
            <person name="Sedici K."/>
            <person name="Godart F."/>
            <person name="Aiese Cigliano R."/>
            <person name="Sanseverino W."/>
            <person name="Barakat M."/>
            <person name="Ortet P."/>
            <person name="Marechal E."/>
            <person name="Cagnac O."/>
            <person name="Amato A."/>
        </authorList>
    </citation>
    <scope>NUCLEOTIDE SEQUENCE [LARGE SCALE GENOMIC DNA]</scope>
</reference>
<dbReference type="GO" id="GO:0016620">
    <property type="term" value="F:oxidoreductase activity, acting on the aldehyde or oxo group of donors, NAD or NADP as acceptor"/>
    <property type="evidence" value="ECO:0007669"/>
    <property type="project" value="InterPro"/>
</dbReference>
<dbReference type="OrthoDB" id="310895at2759"/>
<protein>
    <submittedName>
        <fullName evidence="6">Aldehyde dehydrogenase</fullName>
    </submittedName>
</protein>
<dbReference type="EMBL" id="BEYU01000014">
    <property type="protein sequence ID" value="GBG25684.1"/>
    <property type="molecule type" value="Genomic_DNA"/>
</dbReference>